<organism evidence="1 2">
    <name type="scientific">Ruminococcus turbiniformis</name>
    <dbReference type="NCBI Taxonomy" id="2881258"/>
    <lineage>
        <taxon>Bacteria</taxon>
        <taxon>Bacillati</taxon>
        <taxon>Bacillota</taxon>
        <taxon>Clostridia</taxon>
        <taxon>Eubacteriales</taxon>
        <taxon>Oscillospiraceae</taxon>
        <taxon>Ruminococcus</taxon>
    </lineage>
</organism>
<dbReference type="SUPFAM" id="SSF56281">
    <property type="entry name" value="Metallo-hydrolase/oxidoreductase"/>
    <property type="match status" value="1"/>
</dbReference>
<comment type="caution">
    <text evidence="1">The sequence shown here is derived from an EMBL/GenBank/DDBJ whole genome shotgun (WGS) entry which is preliminary data.</text>
</comment>
<dbReference type="Proteomes" id="UP001198151">
    <property type="component" value="Unassembled WGS sequence"/>
</dbReference>
<protein>
    <recommendedName>
        <fullName evidence="3">MBL fold metallo-hydrolase</fullName>
    </recommendedName>
</protein>
<dbReference type="RefSeq" id="WP_227708967.1">
    <property type="nucleotide sequence ID" value="NZ_JAJEQX010000043.1"/>
</dbReference>
<gene>
    <name evidence="1" type="ORF">LKD70_16460</name>
</gene>
<keyword evidence="2" id="KW-1185">Reference proteome</keyword>
<evidence type="ECO:0008006" key="3">
    <source>
        <dbReference type="Google" id="ProtNLM"/>
    </source>
</evidence>
<sequence length="300" mass="33932">MSIIKSFSVGEGDMFYIDHNSDNFSIIDCCMDDSNKEVITQEIRDKSSKKGIVRFISTHPDEDHLQGLKYLDEQLGIVNFYCVKNSAVKADETEDFKHYCTLRDGEHAYYVSTGCSRKWMNIGDETRGCAGINFKWPITTNENFKEALLTVTDGKGFNNISPIFTYSVENNVVAMWMGDMEQDFLDKIKDQVKWPKVDILFAPHHGRASGKVSNDVLKELEPKIIVIGEAPSKYLNYYQGYNTITQNSAGDIVFDCSGDKVHIYVSKSGYSYDTSFLVKKDIQNSEYGTYLGSFTPKGAE</sequence>
<evidence type="ECO:0000313" key="1">
    <source>
        <dbReference type="EMBL" id="MCC2255986.1"/>
    </source>
</evidence>
<evidence type="ECO:0000313" key="2">
    <source>
        <dbReference type="Proteomes" id="UP001198151"/>
    </source>
</evidence>
<accession>A0ABS8G156</accession>
<reference evidence="1 2" key="1">
    <citation type="submission" date="2021-10" db="EMBL/GenBank/DDBJ databases">
        <title>Anaerobic single-cell dispensing facilitates the cultivation of human gut bacteria.</title>
        <authorList>
            <person name="Afrizal A."/>
        </authorList>
    </citation>
    <scope>NUCLEOTIDE SEQUENCE [LARGE SCALE GENOMIC DNA]</scope>
    <source>
        <strain evidence="1 2">CLA-AA-H200</strain>
    </source>
</reference>
<dbReference type="EMBL" id="JAJEQX010000043">
    <property type="protein sequence ID" value="MCC2255986.1"/>
    <property type="molecule type" value="Genomic_DNA"/>
</dbReference>
<dbReference type="InterPro" id="IPR036866">
    <property type="entry name" value="RibonucZ/Hydroxyglut_hydro"/>
</dbReference>
<dbReference type="Gene3D" id="3.60.15.10">
    <property type="entry name" value="Ribonuclease Z/Hydroxyacylglutathione hydrolase-like"/>
    <property type="match status" value="1"/>
</dbReference>
<proteinExistence type="predicted"/>
<name>A0ABS8G156_9FIRM</name>